<name>A0A7S2RSQ1_9STRA</name>
<evidence type="ECO:0000256" key="1">
    <source>
        <dbReference type="SAM" id="Phobius"/>
    </source>
</evidence>
<reference evidence="3" key="1">
    <citation type="submission" date="2021-01" db="EMBL/GenBank/DDBJ databases">
        <authorList>
            <person name="Corre E."/>
            <person name="Pelletier E."/>
            <person name="Niang G."/>
            <person name="Scheremetjew M."/>
            <person name="Finn R."/>
            <person name="Kale V."/>
            <person name="Holt S."/>
            <person name="Cochrane G."/>
            <person name="Meng A."/>
            <person name="Brown T."/>
            <person name="Cohen L."/>
        </authorList>
    </citation>
    <scope>NUCLEOTIDE SEQUENCE</scope>
    <source>
        <strain evidence="3">NY070348D</strain>
    </source>
</reference>
<keyword evidence="1" id="KW-0472">Membrane</keyword>
<feature type="signal peptide" evidence="2">
    <location>
        <begin position="1"/>
        <end position="20"/>
    </location>
</feature>
<feature type="transmembrane region" description="Helical" evidence="1">
    <location>
        <begin position="399"/>
        <end position="422"/>
    </location>
</feature>
<evidence type="ECO:0000313" key="4">
    <source>
        <dbReference type="EMBL" id="CAD9679564.1"/>
    </source>
</evidence>
<dbReference type="EMBL" id="HBHK01010553">
    <property type="protein sequence ID" value="CAD9679564.1"/>
    <property type="molecule type" value="Transcribed_RNA"/>
</dbReference>
<accession>A0A7S2RSQ1</accession>
<evidence type="ECO:0000256" key="2">
    <source>
        <dbReference type="SAM" id="SignalP"/>
    </source>
</evidence>
<keyword evidence="2" id="KW-0732">Signal</keyword>
<feature type="transmembrane region" description="Helical" evidence="1">
    <location>
        <begin position="204"/>
        <end position="228"/>
    </location>
</feature>
<feature type="transmembrane region" description="Helical" evidence="1">
    <location>
        <begin position="434"/>
        <end position="455"/>
    </location>
</feature>
<keyword evidence="1" id="KW-0812">Transmembrane</keyword>
<proteinExistence type="predicted"/>
<evidence type="ECO:0008006" key="5">
    <source>
        <dbReference type="Google" id="ProtNLM"/>
    </source>
</evidence>
<dbReference type="PANTHER" id="PTHR23252:SF24">
    <property type="entry name" value="TRANSMEMBRANE PROTEIN 145"/>
    <property type="match status" value="1"/>
</dbReference>
<feature type="transmembrane region" description="Helical" evidence="1">
    <location>
        <begin position="289"/>
        <end position="308"/>
    </location>
</feature>
<protein>
    <recommendedName>
        <fullName evidence="5">Intimal thickness related receptor IRP domain-containing protein</fullName>
    </recommendedName>
</protein>
<dbReference type="EMBL" id="HBHK01010551">
    <property type="protein sequence ID" value="CAD9679559.1"/>
    <property type="molecule type" value="Transcribed_RNA"/>
</dbReference>
<sequence length="511" mass="56887">MNVKAAVAIALITLCVPSLATRFIGKITVHSKWHMLANYVLDGSSNGRGGTVNGSVYVEQNSNLVFYDDDPRSYPWVQNAKSTSCQQAIKLVTEGGPAQIVIPLSANTWNKVDVKLPSKDHASLWNVGIARCQSIGGRRRLYNNNNRFNRHVAERYHRYRYHTHRLGGHVNSLQAVGKVEMDLQFTSDERPTGWTSEFGADEVLLLPGTFFFVLVFMVAGGAVMWQLFKTRHSRKSSLWGLYAVSGVCLLYFTSLFVSLIELLLFAREGKEYIDKISLLRLLSVLLDELTHIGIVLLLVILSSGWMIISPTIQHLECVAAFGWYMAIFYFLATIGMFIVSSSPNFTDEFHGPIWVIVLATEVCVLLYALFNAVTIIFTSEKLKAPNGNKGLSFQATFRYKTMVAIAILICYTIIANITVTALSADAPDTSRSDVVFAVSTTCNSIALLLLLGLFLPSNIERLHDSNALTNRTGAAPKVPTKEEVSRNKADEYDYSFSDFDYDEDDDLLPLI</sequence>
<gene>
    <name evidence="3" type="ORF">QSP1433_LOCUS6596</name>
    <name evidence="4" type="ORF">QSP1433_LOCUS6598</name>
</gene>
<feature type="transmembrane region" description="Helical" evidence="1">
    <location>
        <begin position="240"/>
        <end position="265"/>
    </location>
</feature>
<organism evidence="3">
    <name type="scientific">Mucochytrium quahogii</name>
    <dbReference type="NCBI Taxonomy" id="96639"/>
    <lineage>
        <taxon>Eukaryota</taxon>
        <taxon>Sar</taxon>
        <taxon>Stramenopiles</taxon>
        <taxon>Bigyra</taxon>
        <taxon>Labyrinthulomycetes</taxon>
        <taxon>Thraustochytrida</taxon>
        <taxon>Thraustochytriidae</taxon>
        <taxon>Mucochytrium</taxon>
    </lineage>
</organism>
<dbReference type="AlphaFoldDB" id="A0A7S2RSQ1"/>
<dbReference type="PANTHER" id="PTHR23252">
    <property type="entry name" value="INTIMAL THICKNESS RECEPTOR-RELATED"/>
    <property type="match status" value="1"/>
</dbReference>
<feature type="chain" id="PRO_5035593447" description="Intimal thickness related receptor IRP domain-containing protein" evidence="2">
    <location>
        <begin position="21"/>
        <end position="511"/>
    </location>
</feature>
<feature type="transmembrane region" description="Helical" evidence="1">
    <location>
        <begin position="353"/>
        <end position="378"/>
    </location>
</feature>
<feature type="transmembrane region" description="Helical" evidence="1">
    <location>
        <begin position="320"/>
        <end position="341"/>
    </location>
</feature>
<keyword evidence="1" id="KW-1133">Transmembrane helix</keyword>
<dbReference type="InterPro" id="IPR047831">
    <property type="entry name" value="GPR180/TMEM145"/>
</dbReference>
<evidence type="ECO:0000313" key="3">
    <source>
        <dbReference type="EMBL" id="CAD9679559.1"/>
    </source>
</evidence>